<dbReference type="Proteomes" id="UP000777438">
    <property type="component" value="Unassembled WGS sequence"/>
</dbReference>
<dbReference type="EMBL" id="JAGPYM010000006">
    <property type="protein sequence ID" value="KAH6893170.1"/>
    <property type="molecule type" value="Genomic_DNA"/>
</dbReference>
<dbReference type="OrthoDB" id="2562743at2759"/>
<evidence type="ECO:0000313" key="3">
    <source>
        <dbReference type="EMBL" id="KAH6893170.1"/>
    </source>
</evidence>
<keyword evidence="4" id="KW-1185">Reference proteome</keyword>
<evidence type="ECO:0000256" key="2">
    <source>
        <dbReference type="SAM" id="MobiDB-lite"/>
    </source>
</evidence>
<dbReference type="AlphaFoldDB" id="A0A9P8W9V7"/>
<evidence type="ECO:0000313" key="4">
    <source>
        <dbReference type="Proteomes" id="UP000777438"/>
    </source>
</evidence>
<comment type="caution">
    <text evidence="3">The sequence shown here is derived from an EMBL/GenBank/DDBJ whole genome shotgun (WGS) entry which is preliminary data.</text>
</comment>
<protein>
    <submittedName>
        <fullName evidence="3">Uncharacterized protein</fullName>
    </submittedName>
</protein>
<dbReference type="PANTHER" id="PTHR21974">
    <property type="entry name" value="RE15880P"/>
    <property type="match status" value="1"/>
</dbReference>
<sequence>MVEHNTGDFYGTARSALRNKPLPMGDIETQIKAVGLKHSELVRLLAEIEDVRPALKEQEVALTDLKSQKTESDLKLENLDESRKTHLREHGKYRNSFMRRLLYKAGGKQDMFAEKKEKEQRDYLDAVQQAQEEQDVNWKLKEEMDKAQKKHQALESTVQRRSILQKQLHELHESIFAGPTPGFPKEDAKEATVKECVGIFRRVKAQDETQATAVKVLDEASQAMTFALNHLDQALRHRRAAALQSSLVQNDFEATAAVRLAEQGVQCAKEKVTQLPPSVAVLPKVSIEMSSMKASDALDRLLGELSLQVELERGREDAARCAVAINDGLEQARMRKRALASELRRAEGEVEKAKLDLQKERQRIFKKVLSGGKSRRDSSRADTPLPT</sequence>
<gene>
    <name evidence="3" type="ORF">B0T10DRAFT_267124</name>
</gene>
<feature type="coiled-coil region" evidence="1">
    <location>
        <begin position="113"/>
        <end position="157"/>
    </location>
</feature>
<accession>A0A9P8W9V7</accession>
<name>A0A9P8W9V7_9HYPO</name>
<reference evidence="3 4" key="1">
    <citation type="journal article" date="2021" name="Nat. Commun.">
        <title>Genetic determinants of endophytism in the Arabidopsis root mycobiome.</title>
        <authorList>
            <person name="Mesny F."/>
            <person name="Miyauchi S."/>
            <person name="Thiergart T."/>
            <person name="Pickel B."/>
            <person name="Atanasova L."/>
            <person name="Karlsson M."/>
            <person name="Huettel B."/>
            <person name="Barry K.W."/>
            <person name="Haridas S."/>
            <person name="Chen C."/>
            <person name="Bauer D."/>
            <person name="Andreopoulos W."/>
            <person name="Pangilinan J."/>
            <person name="LaButti K."/>
            <person name="Riley R."/>
            <person name="Lipzen A."/>
            <person name="Clum A."/>
            <person name="Drula E."/>
            <person name="Henrissat B."/>
            <person name="Kohler A."/>
            <person name="Grigoriev I.V."/>
            <person name="Martin F.M."/>
            <person name="Hacquard S."/>
        </authorList>
    </citation>
    <scope>NUCLEOTIDE SEQUENCE [LARGE SCALE GENOMIC DNA]</scope>
    <source>
        <strain evidence="3 4">MPI-CAGE-CH-0241</strain>
    </source>
</reference>
<evidence type="ECO:0000256" key="1">
    <source>
        <dbReference type="SAM" id="Coils"/>
    </source>
</evidence>
<feature type="region of interest" description="Disordered" evidence="2">
    <location>
        <begin position="367"/>
        <end position="387"/>
    </location>
</feature>
<feature type="coiled-coil region" evidence="1">
    <location>
        <begin position="329"/>
        <end position="363"/>
    </location>
</feature>
<proteinExistence type="predicted"/>
<dbReference type="PANTHER" id="PTHR21974:SF2">
    <property type="entry name" value="RE15880P"/>
    <property type="match status" value="1"/>
</dbReference>
<keyword evidence="1" id="KW-0175">Coiled coil</keyword>
<organism evidence="3 4">
    <name type="scientific">Thelonectria olida</name>
    <dbReference type="NCBI Taxonomy" id="1576542"/>
    <lineage>
        <taxon>Eukaryota</taxon>
        <taxon>Fungi</taxon>
        <taxon>Dikarya</taxon>
        <taxon>Ascomycota</taxon>
        <taxon>Pezizomycotina</taxon>
        <taxon>Sordariomycetes</taxon>
        <taxon>Hypocreomycetidae</taxon>
        <taxon>Hypocreales</taxon>
        <taxon>Nectriaceae</taxon>
        <taxon>Thelonectria</taxon>
    </lineage>
</organism>